<proteinExistence type="predicted"/>
<comment type="caution">
    <text evidence="1">The sequence shown here is derived from an EMBL/GenBank/DDBJ whole genome shotgun (WGS) entry which is preliminary data.</text>
</comment>
<dbReference type="EMBL" id="CM023491">
    <property type="protein sequence ID" value="KAH6940613.1"/>
    <property type="molecule type" value="Genomic_DNA"/>
</dbReference>
<evidence type="ECO:0000313" key="2">
    <source>
        <dbReference type="Proteomes" id="UP000821845"/>
    </source>
</evidence>
<sequence>MIAWSTHALSPLSLATMSIASAAFTVSFSEGLESYRSHVCLEGLFMLPAKRSRSSEPCWPPKAQALISPRSTATNSPSALPRVASLRKLSRRLKTRGPAAGHKNVPWILFRCVVCPEEHVDLLLIDRTSGPIPLSSSSLPCAEKLKSHITTWKAKAKGHFFVAYSIPEVGPKDNAMRIKCESWNKNIRQICSDIGAHVEFVNVTKALQHKMRETSYREAPPTKQPPTEGMECKPNHHHYDCPGTGNTKDGQSANTAEALLEKDLKKKTAHCCRILKRAKDIQVGFFNLHGAQTGSKWEEVYWMMDDEDIVAETHLRVMEGPPVHPRLAVGWLRPLR</sequence>
<evidence type="ECO:0000313" key="1">
    <source>
        <dbReference type="EMBL" id="KAH6940613.1"/>
    </source>
</evidence>
<protein>
    <submittedName>
        <fullName evidence="1">Uncharacterized protein</fullName>
    </submittedName>
</protein>
<dbReference type="Proteomes" id="UP000821845">
    <property type="component" value="Chromosome 11"/>
</dbReference>
<reference evidence="1" key="1">
    <citation type="submission" date="2020-05" db="EMBL/GenBank/DDBJ databases">
        <title>Large-scale comparative analyses of tick genomes elucidate their genetic diversity and vector capacities.</title>
        <authorList>
            <person name="Jia N."/>
            <person name="Wang J."/>
            <person name="Shi W."/>
            <person name="Du L."/>
            <person name="Sun Y."/>
            <person name="Zhan W."/>
            <person name="Jiang J."/>
            <person name="Wang Q."/>
            <person name="Zhang B."/>
            <person name="Ji P."/>
            <person name="Sakyi L.B."/>
            <person name="Cui X."/>
            <person name="Yuan T."/>
            <person name="Jiang B."/>
            <person name="Yang W."/>
            <person name="Lam T.T.-Y."/>
            <person name="Chang Q."/>
            <person name="Ding S."/>
            <person name="Wang X."/>
            <person name="Zhu J."/>
            <person name="Ruan X."/>
            <person name="Zhao L."/>
            <person name="Wei J."/>
            <person name="Que T."/>
            <person name="Du C."/>
            <person name="Cheng J."/>
            <person name="Dai P."/>
            <person name="Han X."/>
            <person name="Huang E."/>
            <person name="Gao Y."/>
            <person name="Liu J."/>
            <person name="Shao H."/>
            <person name="Ye R."/>
            <person name="Li L."/>
            <person name="Wei W."/>
            <person name="Wang X."/>
            <person name="Wang C."/>
            <person name="Yang T."/>
            <person name="Huo Q."/>
            <person name="Li W."/>
            <person name="Guo W."/>
            <person name="Chen H."/>
            <person name="Zhou L."/>
            <person name="Ni X."/>
            <person name="Tian J."/>
            <person name="Zhou Y."/>
            <person name="Sheng Y."/>
            <person name="Liu T."/>
            <person name="Pan Y."/>
            <person name="Xia L."/>
            <person name="Li J."/>
            <person name="Zhao F."/>
            <person name="Cao W."/>
        </authorList>
    </citation>
    <scope>NUCLEOTIDE SEQUENCE</scope>
    <source>
        <strain evidence="1">Hyas-2018</strain>
    </source>
</reference>
<name>A0ACB7T0Z7_HYAAI</name>
<organism evidence="1 2">
    <name type="scientific">Hyalomma asiaticum</name>
    <name type="common">Tick</name>
    <dbReference type="NCBI Taxonomy" id="266040"/>
    <lineage>
        <taxon>Eukaryota</taxon>
        <taxon>Metazoa</taxon>
        <taxon>Ecdysozoa</taxon>
        <taxon>Arthropoda</taxon>
        <taxon>Chelicerata</taxon>
        <taxon>Arachnida</taxon>
        <taxon>Acari</taxon>
        <taxon>Parasitiformes</taxon>
        <taxon>Ixodida</taxon>
        <taxon>Ixodoidea</taxon>
        <taxon>Ixodidae</taxon>
        <taxon>Hyalomminae</taxon>
        <taxon>Hyalomma</taxon>
    </lineage>
</organism>
<gene>
    <name evidence="1" type="ORF">HPB50_003013</name>
</gene>
<keyword evidence="2" id="KW-1185">Reference proteome</keyword>
<accession>A0ACB7T0Z7</accession>